<dbReference type="KEGG" id="cmah:C1I91_08310"/>
<accession>A0A3R5QSH9</accession>
<dbReference type="Pfam" id="PF05400">
    <property type="entry name" value="FliT"/>
    <property type="match status" value="1"/>
</dbReference>
<proteinExistence type="inferred from homology"/>
<evidence type="ECO:0000256" key="2">
    <source>
        <dbReference type="ARBA" id="ARBA00022490"/>
    </source>
</evidence>
<evidence type="ECO:0000256" key="4">
    <source>
        <dbReference type="ARBA" id="ARBA00023186"/>
    </source>
</evidence>
<evidence type="ECO:0000256" key="3">
    <source>
        <dbReference type="ARBA" id="ARBA00022795"/>
    </source>
</evidence>
<gene>
    <name evidence="8" type="ORF">C1I91_08310</name>
</gene>
<keyword evidence="3" id="KW-1005">Bacterial flagellum biogenesis</keyword>
<keyword evidence="2" id="KW-0963">Cytoplasm</keyword>
<evidence type="ECO:0000256" key="6">
    <source>
        <dbReference type="ARBA" id="ARBA00093785"/>
    </source>
</evidence>
<keyword evidence="9" id="KW-1185">Reference proteome</keyword>
<sequence>MDDLKDKLIQYKEITEQIIASVKEEHEEAFVKLLIQKQALINLIDASNYESDEFKKVSSELKLLEQDQTLIKLIGEKKKSIQQEIKESKDKSNALTAYNRNFNGYNLINKKI</sequence>
<reference evidence="8 9" key="1">
    <citation type="submission" date="2018-01" db="EMBL/GenBank/DDBJ databases">
        <title>Genome Sequencing and Assembly of Anaerobacter polyendosporus strain CT4.</title>
        <authorList>
            <person name="Tachaapaikoon C."/>
            <person name="Sutheeworapong S."/>
            <person name="Jenjaroenpun P."/>
            <person name="Wongsurawat T."/>
            <person name="Nookeaw I."/>
            <person name="Cheawchanlertfa P."/>
            <person name="Kosugi A."/>
            <person name="Cheevadhanarak S."/>
            <person name="Ratanakhanokchai K."/>
        </authorList>
    </citation>
    <scope>NUCLEOTIDE SEQUENCE [LARGE SCALE GENOMIC DNA]</scope>
    <source>
        <strain evidence="8 9">CT4</strain>
    </source>
</reference>
<dbReference type="AlphaFoldDB" id="A0A3R5QSH9"/>
<evidence type="ECO:0000313" key="9">
    <source>
        <dbReference type="Proteomes" id="UP000286268"/>
    </source>
</evidence>
<dbReference type="EMBL" id="CP025746">
    <property type="protein sequence ID" value="QAA31647.1"/>
    <property type="molecule type" value="Genomic_DNA"/>
</dbReference>
<evidence type="ECO:0000256" key="5">
    <source>
        <dbReference type="ARBA" id="ARBA00093765"/>
    </source>
</evidence>
<evidence type="ECO:0000256" key="7">
    <source>
        <dbReference type="ARBA" id="ARBA00093797"/>
    </source>
</evidence>
<dbReference type="Proteomes" id="UP000286268">
    <property type="component" value="Chromosome"/>
</dbReference>
<comment type="subcellular location">
    <subcellularLocation>
        <location evidence="1">Cytoplasm</location>
        <location evidence="1">Cytosol</location>
    </subcellularLocation>
</comment>
<name>A0A3R5QSH9_9CLOT</name>
<organism evidence="8 9">
    <name type="scientific">Clostridium manihotivorum</name>
    <dbReference type="NCBI Taxonomy" id="2320868"/>
    <lineage>
        <taxon>Bacteria</taxon>
        <taxon>Bacillati</taxon>
        <taxon>Bacillota</taxon>
        <taxon>Clostridia</taxon>
        <taxon>Eubacteriales</taxon>
        <taxon>Clostridiaceae</taxon>
        <taxon>Clostridium</taxon>
    </lineage>
</organism>
<dbReference type="InterPro" id="IPR008622">
    <property type="entry name" value="FliT"/>
</dbReference>
<protein>
    <recommendedName>
        <fullName evidence="7">Flagellar protein FliT</fullName>
    </recommendedName>
</protein>
<comment type="function">
    <text evidence="5">May act as an export chaperone for the filament capping protein FliD.</text>
</comment>
<evidence type="ECO:0000313" key="8">
    <source>
        <dbReference type="EMBL" id="QAA31647.1"/>
    </source>
</evidence>
<comment type="similarity">
    <text evidence="6">Belongs to the bacillales FliT family.</text>
</comment>
<evidence type="ECO:0000256" key="1">
    <source>
        <dbReference type="ARBA" id="ARBA00004514"/>
    </source>
</evidence>
<dbReference type="RefSeq" id="WP_128212458.1">
    <property type="nucleotide sequence ID" value="NZ_CP025746.1"/>
</dbReference>
<keyword evidence="4" id="KW-0143">Chaperone</keyword>